<name>A0A6G1QAF9_CHAAH</name>
<sequence>MRLSITSTTGSPLELIVPRGETVEDLRTRISQKLRVQTDRIVLLHNDRPLTTGKLLDFGVADDSKVTLVPVIEAGLVCSTNRSERSLMDVLESLTEDQITDFLSGHSPLTINVGIGAHTMYLQLQLSAQDVKELQQDAEVRVESSGQHKAGLLMPGSLSHPDSAWSSNNTTGSTTSPTSQTSPPALNTTESTSPVKPSIQRHTTAFNSEHPTSHSSTSVPVVNCHQSSLHKSCALHSIHTSPPLLSTSFLPSCCPHPSCPVQAATPICSPAPSGHSIGPLSPTPASTLTKSKGPASRSTAETYRKPGAVIDSLVNHSPGIFSGTFSGTLAPCSQSSISHPRRGISIILQILSDLLRAASNHQGTPPTLLHCNSPTSSLPVNSVLTAKDTSRESSQLQVTQRVEHCNKHSGEESHSFHSSTQENQTLHCKLEHLQFLMHQRRLRRRTRRSSHLSQASHPYQHQHRP</sequence>
<evidence type="ECO:0000256" key="3">
    <source>
        <dbReference type="SAM" id="MobiDB-lite"/>
    </source>
</evidence>
<feature type="region of interest" description="Disordered" evidence="3">
    <location>
        <begin position="441"/>
        <end position="465"/>
    </location>
</feature>
<dbReference type="InterPro" id="IPR000626">
    <property type="entry name" value="Ubiquitin-like_dom"/>
</dbReference>
<feature type="compositionally biased region" description="Basic residues" evidence="3">
    <location>
        <begin position="441"/>
        <end position="450"/>
    </location>
</feature>
<keyword evidence="2" id="KW-0539">Nucleus</keyword>
<dbReference type="Proteomes" id="UP000503349">
    <property type="component" value="Chromosome 14"/>
</dbReference>
<feature type="compositionally biased region" description="Low complexity" evidence="3">
    <location>
        <begin position="166"/>
        <end position="184"/>
    </location>
</feature>
<dbReference type="PANTHER" id="PTHR23010:SF1">
    <property type="entry name" value="MIDNOLIN"/>
    <property type="match status" value="1"/>
</dbReference>
<organism evidence="5 6">
    <name type="scientific">Channa argus</name>
    <name type="common">Northern snakehead</name>
    <name type="synonym">Ophicephalus argus</name>
    <dbReference type="NCBI Taxonomy" id="215402"/>
    <lineage>
        <taxon>Eukaryota</taxon>
        <taxon>Metazoa</taxon>
        <taxon>Chordata</taxon>
        <taxon>Craniata</taxon>
        <taxon>Vertebrata</taxon>
        <taxon>Euteleostomi</taxon>
        <taxon>Actinopterygii</taxon>
        <taxon>Neopterygii</taxon>
        <taxon>Teleostei</taxon>
        <taxon>Neoteleostei</taxon>
        <taxon>Acanthomorphata</taxon>
        <taxon>Anabantaria</taxon>
        <taxon>Anabantiformes</taxon>
        <taxon>Channoidei</taxon>
        <taxon>Channidae</taxon>
        <taxon>Channa</taxon>
    </lineage>
</organism>
<dbReference type="PROSITE" id="PS50053">
    <property type="entry name" value="UBIQUITIN_2"/>
    <property type="match status" value="1"/>
</dbReference>
<proteinExistence type="predicted"/>
<dbReference type="EMBL" id="CM015725">
    <property type="protein sequence ID" value="KAF3699258.1"/>
    <property type="molecule type" value="Genomic_DNA"/>
</dbReference>
<reference evidence="5 6" key="1">
    <citation type="submission" date="2019-02" db="EMBL/GenBank/DDBJ databases">
        <title>Opniocepnalus argus genome.</title>
        <authorList>
            <person name="Zhou C."/>
            <person name="Xiao S."/>
        </authorList>
    </citation>
    <scope>NUCLEOTIDE SEQUENCE [LARGE SCALE GENOMIC DNA]</scope>
    <source>
        <strain evidence="5">OARG1902GOOAL</strain>
        <tissue evidence="5">Muscle</tissue>
    </source>
</reference>
<dbReference type="AlphaFoldDB" id="A0A6G1QAF9"/>
<gene>
    <name evidence="5" type="ORF">EXN66_Car014945</name>
</gene>
<feature type="domain" description="Ubiquitin-like" evidence="4">
    <location>
        <begin position="1"/>
        <end position="75"/>
    </location>
</feature>
<accession>A0A6G1QAF9</accession>
<reference evidence="6" key="2">
    <citation type="submission" date="2019-02" db="EMBL/GenBank/DDBJ databases">
        <title>Opniocepnalus argus Var Kimnra genome.</title>
        <authorList>
            <person name="Zhou C."/>
            <person name="Xiao S."/>
        </authorList>
    </citation>
    <scope>NUCLEOTIDE SEQUENCE [LARGE SCALE GENOMIC DNA]</scope>
</reference>
<evidence type="ECO:0000256" key="2">
    <source>
        <dbReference type="ARBA" id="ARBA00023242"/>
    </source>
</evidence>
<comment type="subcellular location">
    <subcellularLocation>
        <location evidence="1">Nucleus</location>
    </subcellularLocation>
</comment>
<evidence type="ECO:0000313" key="6">
    <source>
        <dbReference type="Proteomes" id="UP000503349"/>
    </source>
</evidence>
<feature type="region of interest" description="Disordered" evidence="3">
    <location>
        <begin position="137"/>
        <end position="198"/>
    </location>
</feature>
<dbReference type="InterPro" id="IPR029071">
    <property type="entry name" value="Ubiquitin-like_domsf"/>
</dbReference>
<evidence type="ECO:0000259" key="4">
    <source>
        <dbReference type="PROSITE" id="PS50053"/>
    </source>
</evidence>
<evidence type="ECO:0000313" key="5">
    <source>
        <dbReference type="EMBL" id="KAF3699258.1"/>
    </source>
</evidence>
<dbReference type="Gene3D" id="3.10.20.90">
    <property type="entry name" value="Phosphatidylinositol 3-kinase Catalytic Subunit, Chain A, domain 1"/>
    <property type="match status" value="1"/>
</dbReference>
<dbReference type="InterPro" id="IPR039336">
    <property type="entry name" value="Midnolin"/>
</dbReference>
<evidence type="ECO:0000256" key="1">
    <source>
        <dbReference type="ARBA" id="ARBA00004123"/>
    </source>
</evidence>
<dbReference type="PANTHER" id="PTHR23010">
    <property type="entry name" value="MIDNOLIN"/>
    <property type="match status" value="1"/>
</dbReference>
<dbReference type="SUPFAM" id="SSF54236">
    <property type="entry name" value="Ubiquitin-like"/>
    <property type="match status" value="1"/>
</dbReference>
<protein>
    <submittedName>
        <fullName evidence="5">Midnolin Midbrain nucleolar protein</fullName>
    </submittedName>
</protein>
<feature type="compositionally biased region" description="Polar residues" evidence="3">
    <location>
        <begin position="185"/>
        <end position="198"/>
    </location>
</feature>
<keyword evidence="6" id="KW-1185">Reference proteome</keyword>
<dbReference type="GO" id="GO:0005634">
    <property type="term" value="C:nucleus"/>
    <property type="evidence" value="ECO:0007669"/>
    <property type="project" value="UniProtKB-SubCell"/>
</dbReference>